<dbReference type="AlphaFoldDB" id="A0ABD0LX08"/>
<reference evidence="1 2" key="1">
    <citation type="journal article" date="2023" name="Sci. Data">
        <title>Genome assembly of the Korean intertidal mud-creeper Batillaria attramentaria.</title>
        <authorList>
            <person name="Patra A.K."/>
            <person name="Ho P.T."/>
            <person name="Jun S."/>
            <person name="Lee S.J."/>
            <person name="Kim Y."/>
            <person name="Won Y.J."/>
        </authorList>
    </citation>
    <scope>NUCLEOTIDE SEQUENCE [LARGE SCALE GENOMIC DNA]</scope>
    <source>
        <strain evidence="1">Wonlab-2016</strain>
    </source>
</reference>
<evidence type="ECO:0000313" key="2">
    <source>
        <dbReference type="Proteomes" id="UP001519460"/>
    </source>
</evidence>
<gene>
    <name evidence="1" type="ORF">BaRGS_00005180</name>
</gene>
<accession>A0ABD0LX08</accession>
<sequence length="128" mass="13738">MSTPNVNFPMPVSLSLIVARTTSDVLQLIAVEEPPGGDVVVSSGFVMAGSALKVPAYVMRQQKRIQLFISDSVSEISPTPTPLYTSFFPQFASSVTSFKLLGDENHVTFCAISTCVFGVVTNAQSYLL</sequence>
<dbReference type="Proteomes" id="UP001519460">
    <property type="component" value="Unassembled WGS sequence"/>
</dbReference>
<comment type="caution">
    <text evidence="1">The sequence shown here is derived from an EMBL/GenBank/DDBJ whole genome shotgun (WGS) entry which is preliminary data.</text>
</comment>
<protein>
    <submittedName>
        <fullName evidence="1">Uncharacterized protein</fullName>
    </submittedName>
</protein>
<proteinExistence type="predicted"/>
<evidence type="ECO:0000313" key="1">
    <source>
        <dbReference type="EMBL" id="KAK7503641.1"/>
    </source>
</evidence>
<keyword evidence="2" id="KW-1185">Reference proteome</keyword>
<name>A0ABD0LX08_9CAEN</name>
<dbReference type="EMBL" id="JACVVK020000019">
    <property type="protein sequence ID" value="KAK7503641.1"/>
    <property type="molecule type" value="Genomic_DNA"/>
</dbReference>
<organism evidence="1 2">
    <name type="scientific">Batillaria attramentaria</name>
    <dbReference type="NCBI Taxonomy" id="370345"/>
    <lineage>
        <taxon>Eukaryota</taxon>
        <taxon>Metazoa</taxon>
        <taxon>Spiralia</taxon>
        <taxon>Lophotrochozoa</taxon>
        <taxon>Mollusca</taxon>
        <taxon>Gastropoda</taxon>
        <taxon>Caenogastropoda</taxon>
        <taxon>Sorbeoconcha</taxon>
        <taxon>Cerithioidea</taxon>
        <taxon>Batillariidae</taxon>
        <taxon>Batillaria</taxon>
    </lineage>
</organism>